<dbReference type="InterPro" id="IPR050111">
    <property type="entry name" value="C-type_lectin/snaclec_domain"/>
</dbReference>
<dbReference type="InterPro" id="IPR016186">
    <property type="entry name" value="C-type_lectin-like/link_sf"/>
</dbReference>
<evidence type="ECO:0000313" key="4">
    <source>
        <dbReference type="WBParaSite" id="MBELARI_LOCUS19645"/>
    </source>
</evidence>
<dbReference type="Gene3D" id="3.10.100.10">
    <property type="entry name" value="Mannose-Binding Protein A, subunit A"/>
    <property type="match status" value="1"/>
</dbReference>
<dbReference type="SMART" id="SM00034">
    <property type="entry name" value="CLECT"/>
    <property type="match status" value="1"/>
</dbReference>
<dbReference type="Proteomes" id="UP000887575">
    <property type="component" value="Unassembled WGS sequence"/>
</dbReference>
<feature type="signal peptide" evidence="1">
    <location>
        <begin position="1"/>
        <end position="19"/>
    </location>
</feature>
<dbReference type="SUPFAM" id="SSF56436">
    <property type="entry name" value="C-type lectin-like"/>
    <property type="match status" value="1"/>
</dbReference>
<evidence type="ECO:0000259" key="2">
    <source>
        <dbReference type="PROSITE" id="PS50041"/>
    </source>
</evidence>
<feature type="chain" id="PRO_5042283477" evidence="1">
    <location>
        <begin position="20"/>
        <end position="178"/>
    </location>
</feature>
<keyword evidence="3" id="KW-1185">Reference proteome</keyword>
<accession>A0AAF3EZR1</accession>
<evidence type="ECO:0000313" key="3">
    <source>
        <dbReference type="Proteomes" id="UP000887575"/>
    </source>
</evidence>
<dbReference type="PANTHER" id="PTHR22803">
    <property type="entry name" value="MANNOSE, PHOSPHOLIPASE, LECTIN RECEPTOR RELATED"/>
    <property type="match status" value="1"/>
</dbReference>
<dbReference type="CDD" id="cd00037">
    <property type="entry name" value="CLECT"/>
    <property type="match status" value="1"/>
</dbReference>
<reference evidence="4" key="1">
    <citation type="submission" date="2024-02" db="UniProtKB">
        <authorList>
            <consortium name="WormBaseParasite"/>
        </authorList>
    </citation>
    <scope>IDENTIFICATION</scope>
</reference>
<proteinExistence type="predicted"/>
<feature type="domain" description="C-type lectin" evidence="2">
    <location>
        <begin position="33"/>
        <end position="144"/>
    </location>
</feature>
<dbReference type="InterPro" id="IPR001304">
    <property type="entry name" value="C-type_lectin-like"/>
</dbReference>
<dbReference type="AlphaFoldDB" id="A0AAF3EZR1"/>
<sequence>MFSSQLLMVVGLAASIVCCCPPSCPSGWTYLEKTTSCYKVIKKEGGLDQSEAQALCVSLGSNLTSIHSDEEHDFINDIAETSVNVSTWLMTMTGGVRTGGKATDWKWIDGTPFDYTNWAPKMPDNDWQTALQVYTAVGYPSWDSASLGPYSTSHRHWDDIRADKKFINAVCKRPATRQ</sequence>
<dbReference type="WBParaSite" id="MBELARI_LOCUS19645">
    <property type="protein sequence ID" value="MBELARI_LOCUS19645"/>
    <property type="gene ID" value="MBELARI_LOCUS19645"/>
</dbReference>
<dbReference type="InterPro" id="IPR016187">
    <property type="entry name" value="CTDL_fold"/>
</dbReference>
<protein>
    <submittedName>
        <fullName evidence="4">C-type lectin domain-containing protein</fullName>
    </submittedName>
</protein>
<organism evidence="3 4">
    <name type="scientific">Mesorhabditis belari</name>
    <dbReference type="NCBI Taxonomy" id="2138241"/>
    <lineage>
        <taxon>Eukaryota</taxon>
        <taxon>Metazoa</taxon>
        <taxon>Ecdysozoa</taxon>
        <taxon>Nematoda</taxon>
        <taxon>Chromadorea</taxon>
        <taxon>Rhabditida</taxon>
        <taxon>Rhabditina</taxon>
        <taxon>Rhabditomorpha</taxon>
        <taxon>Rhabditoidea</taxon>
        <taxon>Rhabditidae</taxon>
        <taxon>Mesorhabditinae</taxon>
        <taxon>Mesorhabditis</taxon>
    </lineage>
</organism>
<name>A0AAF3EZR1_9BILA</name>
<keyword evidence="1" id="KW-0732">Signal</keyword>
<dbReference type="Pfam" id="PF00059">
    <property type="entry name" value="Lectin_C"/>
    <property type="match status" value="1"/>
</dbReference>
<dbReference type="PROSITE" id="PS50041">
    <property type="entry name" value="C_TYPE_LECTIN_2"/>
    <property type="match status" value="1"/>
</dbReference>
<evidence type="ECO:0000256" key="1">
    <source>
        <dbReference type="SAM" id="SignalP"/>
    </source>
</evidence>